<proteinExistence type="inferred from homology"/>
<evidence type="ECO:0000256" key="8">
    <source>
        <dbReference type="ARBA" id="ARBA00034704"/>
    </source>
</evidence>
<dbReference type="EMBL" id="CAKMRJ010005412">
    <property type="protein sequence ID" value="CAH1441910.1"/>
    <property type="molecule type" value="Genomic_DNA"/>
</dbReference>
<dbReference type="InterPro" id="IPR001752">
    <property type="entry name" value="Kinesin_motor_dom"/>
</dbReference>
<dbReference type="GO" id="GO:0008017">
    <property type="term" value="F:microtubule binding"/>
    <property type="evidence" value="ECO:0007669"/>
    <property type="project" value="InterPro"/>
</dbReference>
<accession>A0AAU9NVA5</accession>
<keyword evidence="2" id="KW-0963">Cytoplasm</keyword>
<feature type="region of interest" description="Disordered" evidence="12">
    <location>
        <begin position="1076"/>
        <end position="1098"/>
    </location>
</feature>
<evidence type="ECO:0000259" key="14">
    <source>
        <dbReference type="PROSITE" id="PS50067"/>
    </source>
</evidence>
<organism evidence="15 16">
    <name type="scientific">Lactuca virosa</name>
    <dbReference type="NCBI Taxonomy" id="75947"/>
    <lineage>
        <taxon>Eukaryota</taxon>
        <taxon>Viridiplantae</taxon>
        <taxon>Streptophyta</taxon>
        <taxon>Embryophyta</taxon>
        <taxon>Tracheophyta</taxon>
        <taxon>Spermatophyta</taxon>
        <taxon>Magnoliopsida</taxon>
        <taxon>eudicotyledons</taxon>
        <taxon>Gunneridae</taxon>
        <taxon>Pentapetalae</taxon>
        <taxon>asterids</taxon>
        <taxon>campanulids</taxon>
        <taxon>Asterales</taxon>
        <taxon>Asteraceae</taxon>
        <taxon>Cichorioideae</taxon>
        <taxon>Cichorieae</taxon>
        <taxon>Lactucinae</taxon>
        <taxon>Lactuca</taxon>
    </lineage>
</organism>
<comment type="caution">
    <text evidence="15">The sequence shown here is derived from an EMBL/GenBank/DDBJ whole genome shotgun (WGS) entry which is preliminary data.</text>
</comment>
<evidence type="ECO:0000256" key="9">
    <source>
        <dbReference type="ARBA" id="ARBA00046159"/>
    </source>
</evidence>
<evidence type="ECO:0000256" key="6">
    <source>
        <dbReference type="ARBA" id="ARBA00023175"/>
    </source>
</evidence>
<keyword evidence="5 10" id="KW-0067">ATP-binding</keyword>
<evidence type="ECO:0000313" key="15">
    <source>
        <dbReference type="EMBL" id="CAH1441910.1"/>
    </source>
</evidence>
<evidence type="ECO:0000256" key="4">
    <source>
        <dbReference type="ARBA" id="ARBA00022741"/>
    </source>
</evidence>
<evidence type="ECO:0000256" key="11">
    <source>
        <dbReference type="SAM" id="Coils"/>
    </source>
</evidence>
<evidence type="ECO:0000256" key="3">
    <source>
        <dbReference type="ARBA" id="ARBA00022701"/>
    </source>
</evidence>
<dbReference type="GO" id="GO:0005524">
    <property type="term" value="F:ATP binding"/>
    <property type="evidence" value="ECO:0007669"/>
    <property type="project" value="UniProtKB-UniRule"/>
</dbReference>
<dbReference type="PROSITE" id="PS50067">
    <property type="entry name" value="KINESIN_MOTOR_2"/>
    <property type="match status" value="1"/>
</dbReference>
<evidence type="ECO:0000256" key="7">
    <source>
        <dbReference type="ARBA" id="ARBA00023212"/>
    </source>
</evidence>
<evidence type="ECO:0000256" key="10">
    <source>
        <dbReference type="PROSITE-ProRule" id="PRU00283"/>
    </source>
</evidence>
<dbReference type="GO" id="GO:0005876">
    <property type="term" value="C:spindle microtubule"/>
    <property type="evidence" value="ECO:0007669"/>
    <property type="project" value="TreeGrafter"/>
</dbReference>
<dbReference type="FunFam" id="3.40.850.10:FF:000019">
    <property type="entry name" value="Kinesin-like protein KIN-5D"/>
    <property type="match status" value="1"/>
</dbReference>
<keyword evidence="16" id="KW-1185">Reference proteome</keyword>
<dbReference type="InterPro" id="IPR019821">
    <property type="entry name" value="Kinesin_motor_CS"/>
</dbReference>
<dbReference type="CDD" id="cd01364">
    <property type="entry name" value="KISc_BimC_Eg5"/>
    <property type="match status" value="1"/>
</dbReference>
<dbReference type="GO" id="GO:0051231">
    <property type="term" value="P:spindle elongation"/>
    <property type="evidence" value="ECO:0007669"/>
    <property type="project" value="TreeGrafter"/>
</dbReference>
<comment type="function">
    <text evidence="9">Responsible for microtubule translocation. May be important for the organization of phragmoplast-specific arrays of microtubules. Plays an essential role in stabilizing the mitotic spindle. Required during mitotic cytokinesis.</text>
</comment>
<comment type="similarity">
    <text evidence="8">Belongs to the TRAFAC class myosin-kinesin ATPase superfamily. Kinesin family. KIN-5/BimC subfamily.</text>
</comment>
<dbReference type="Gene3D" id="3.40.850.10">
    <property type="entry name" value="Kinesin motor domain"/>
    <property type="match status" value="1"/>
</dbReference>
<keyword evidence="13" id="KW-0732">Signal</keyword>
<keyword evidence="3" id="KW-0493">Microtubule</keyword>
<keyword evidence="7" id="KW-0206">Cytoskeleton</keyword>
<dbReference type="Pfam" id="PF00225">
    <property type="entry name" value="Kinesin"/>
    <property type="match status" value="1"/>
</dbReference>
<evidence type="ECO:0000313" key="16">
    <source>
        <dbReference type="Proteomes" id="UP001157418"/>
    </source>
</evidence>
<feature type="compositionally biased region" description="Basic and acidic residues" evidence="12">
    <location>
        <begin position="75"/>
        <end position="85"/>
    </location>
</feature>
<dbReference type="Proteomes" id="UP001157418">
    <property type="component" value="Unassembled WGS sequence"/>
</dbReference>
<feature type="domain" description="Kinesin motor" evidence="14">
    <location>
        <begin position="101"/>
        <end position="443"/>
    </location>
</feature>
<dbReference type="AlphaFoldDB" id="A0AAU9NVA5"/>
<feature type="region of interest" description="Disordered" evidence="12">
    <location>
        <begin position="45"/>
        <end position="90"/>
    </location>
</feature>
<feature type="signal peptide" evidence="13">
    <location>
        <begin position="1"/>
        <end position="15"/>
    </location>
</feature>
<reference evidence="15 16" key="1">
    <citation type="submission" date="2022-01" db="EMBL/GenBank/DDBJ databases">
        <authorList>
            <person name="Xiong W."/>
            <person name="Schranz E."/>
        </authorList>
    </citation>
    <scope>NUCLEOTIDE SEQUENCE [LARGE SCALE GENOMIC DNA]</scope>
</reference>
<evidence type="ECO:0000256" key="13">
    <source>
        <dbReference type="SAM" id="SignalP"/>
    </source>
</evidence>
<dbReference type="GO" id="GO:0008574">
    <property type="term" value="F:plus-end-directed microtubule motor activity"/>
    <property type="evidence" value="ECO:0007669"/>
    <property type="project" value="TreeGrafter"/>
</dbReference>
<dbReference type="SUPFAM" id="SSF52540">
    <property type="entry name" value="P-loop containing nucleoside triphosphate hydrolases"/>
    <property type="match status" value="1"/>
</dbReference>
<protein>
    <recommendedName>
        <fullName evidence="14">Kinesin motor domain-containing protein</fullName>
    </recommendedName>
</protein>
<dbReference type="GO" id="GO:0072686">
    <property type="term" value="C:mitotic spindle"/>
    <property type="evidence" value="ECO:0007669"/>
    <property type="project" value="TreeGrafter"/>
</dbReference>
<dbReference type="PANTHER" id="PTHR47970">
    <property type="entry name" value="KINESIN-LIKE PROTEIN KIF11"/>
    <property type="match status" value="1"/>
</dbReference>
<gene>
    <name evidence="15" type="ORF">LVIROSA_LOCUS27939</name>
</gene>
<feature type="compositionally biased region" description="Polar residues" evidence="12">
    <location>
        <begin position="45"/>
        <end position="54"/>
    </location>
</feature>
<dbReference type="SMART" id="SM00129">
    <property type="entry name" value="KISc"/>
    <property type="match status" value="1"/>
</dbReference>
<dbReference type="InterPro" id="IPR047149">
    <property type="entry name" value="KIF11-like"/>
</dbReference>
<dbReference type="PANTHER" id="PTHR47970:SF32">
    <property type="entry name" value="KINESIN-LIKE PROTEIN KIN-5B"/>
    <property type="match status" value="1"/>
</dbReference>
<feature type="binding site" evidence="10">
    <location>
        <begin position="187"/>
        <end position="194"/>
    </location>
    <ligand>
        <name>ATP</name>
        <dbReference type="ChEBI" id="CHEBI:30616"/>
    </ligand>
</feature>
<comment type="subcellular location">
    <subcellularLocation>
        <location evidence="1">Cytoplasm</location>
        <location evidence="1">Cytoskeleton</location>
        <location evidence="1">Spindle</location>
    </subcellularLocation>
</comment>
<dbReference type="GO" id="GO:0090307">
    <property type="term" value="P:mitotic spindle assembly"/>
    <property type="evidence" value="ECO:0007669"/>
    <property type="project" value="TreeGrafter"/>
</dbReference>
<keyword evidence="4 10" id="KW-0547">Nucleotide-binding</keyword>
<feature type="coiled-coil region" evidence="11">
    <location>
        <begin position="459"/>
        <end position="544"/>
    </location>
</feature>
<dbReference type="PRINTS" id="PR00380">
    <property type="entry name" value="KINESINHEAVY"/>
</dbReference>
<keyword evidence="11" id="KW-0175">Coiled coil</keyword>
<dbReference type="InterPro" id="IPR047241">
    <property type="entry name" value="KIF11-like_kin_motor_dom"/>
</dbReference>
<name>A0AAU9NVA5_9ASTR</name>
<evidence type="ECO:0000256" key="2">
    <source>
        <dbReference type="ARBA" id="ARBA00022490"/>
    </source>
</evidence>
<evidence type="ECO:0000256" key="5">
    <source>
        <dbReference type="ARBA" id="ARBA00022840"/>
    </source>
</evidence>
<keyword evidence="6 10" id="KW-0505">Motor protein</keyword>
<evidence type="ECO:0000256" key="12">
    <source>
        <dbReference type="SAM" id="MobiDB-lite"/>
    </source>
</evidence>
<dbReference type="InterPro" id="IPR036961">
    <property type="entry name" value="Kinesin_motor_dom_sf"/>
</dbReference>
<dbReference type="InterPro" id="IPR027417">
    <property type="entry name" value="P-loop_NTPase"/>
</dbReference>
<feature type="chain" id="PRO_5043527012" description="Kinesin motor domain-containing protein" evidence="13">
    <location>
        <begin position="16"/>
        <end position="1098"/>
    </location>
</feature>
<sequence length="1098" mass="124302">MMGVMLIFLARVCTKIKIQLCKNTRSIQQSPILINSSFSSTGMEYKRSTTSMTPDHNGKAGVGMVANPMPFLTPRPERRRPESRGIDWNSSKVEKDRGEVNIQVLLRCRPLSEEEQKCNVPKVITCNEHKREVAILQNVANKQVDKLFTFDKVFGPKAQQRSIYDQAIFPIVNEVLEGFNCTVFAYGQTGTGKTYTMEGGMRNKGGDLPAEAGVIPRAVRQIFDTLEAQNADYSMKVTFLELYNEEIVDLLAPEDNTRSLDERQKKPISLMEDGKGCVLVRGLEEEAVYSANDIYTLLERGAAKRRTADTLLNKHSSRSHSVFTITVHVKQATVGSEELIKYGKLNLVDLAGSENISRSGARDGRAREAGEINKSLLTLGRVINALVEHSGHVPYRDSKLTRLLRDSLGGKTKTCIIATVSPSAHCLEETLSTLDYAHRAKNIKNKPEANQKMSKAMLLKDMYLEIEKMKQDLRAAREKNGVYIPHERYAQDESEKKLKSEKIEQLEIDLSISEKQVDKYRELYESEEEKRLSLESDLKDCKEDLEKSNKSLLDIQGKHREAMSMLKKKESFISKLLDSENCLVEHAKGLRNKLQDASEDITGLFSKIDYKSKLEAENQGLLLSFGCELDHSLKDLQKVVLSSVSQQQQQMRCMEEHVSVFLDTKHDKTEVLESRIKNITETYTSGMKVLKELVDTLQTEASSDLVHMKSRISDQTLAIENIFENAVMEAKNVTCDIQNSIADQKQMLAVSVQQHEEGLHKSLETSHEISRAVIGFFNNLSQRATKLMKVLEENHKTRSHQLNAFEKNFKEDAAREEQLAIENISTILKNLIAKQTSRVSEASQNLDNLSSQDNKILLQDISNMLQTSNDGKTEVNEYIEKAKTHYTEAMFISTQNQSMMENCFEDCTNKVGKSLQHWNNTELVINRVNESSIVETEFFISEKLHVNKLRSEEIASTHVSMDAKFHSDATDLKASVIDSLMVDKEMKKEIDSVSKTCLHHLTSLEDEHDDRTKNMLNQSECLKKDYKVDDDSGVRKREIDVPSLISIEAMRTLAFEDLLATNTAYENRQKCVENGSKVKHHQHLSSGSPNRCPFADVN</sequence>
<dbReference type="GO" id="GO:0007018">
    <property type="term" value="P:microtubule-based movement"/>
    <property type="evidence" value="ECO:0007669"/>
    <property type="project" value="InterPro"/>
</dbReference>
<dbReference type="PROSITE" id="PS00411">
    <property type="entry name" value="KINESIN_MOTOR_1"/>
    <property type="match status" value="1"/>
</dbReference>
<evidence type="ECO:0000256" key="1">
    <source>
        <dbReference type="ARBA" id="ARBA00004186"/>
    </source>
</evidence>